<feature type="compositionally biased region" description="Polar residues" evidence="1">
    <location>
        <begin position="1"/>
        <end position="13"/>
    </location>
</feature>
<dbReference type="RefSeq" id="XP_003958678.1">
    <property type="nucleotide sequence ID" value="XM_003958629.1"/>
</dbReference>
<proteinExistence type="predicted"/>
<feature type="region of interest" description="Disordered" evidence="1">
    <location>
        <begin position="1"/>
        <end position="111"/>
    </location>
</feature>
<evidence type="ECO:0000313" key="3">
    <source>
        <dbReference type="Proteomes" id="UP000005220"/>
    </source>
</evidence>
<dbReference type="Proteomes" id="UP000005220">
    <property type="component" value="Chromosome 8"/>
</dbReference>
<dbReference type="EMBL" id="HE650828">
    <property type="protein sequence ID" value="CCF59543.1"/>
    <property type="molecule type" value="Genomic_DNA"/>
</dbReference>
<sequence length="193" mass="21658">MLRNSTRSDLNSSDGRRKRQSMFIDSLVVPPRNDLQRVRNNHRNVESLSKDNIQTSHSDSRLRRTVLVVNERNKKEGQLTVPRLGPNSRNAKNSSSSSTTATISNVRSDSNSSISSVDSVFSAIDSNIRDFLYEQLEKTASSSQIGTSCPKKKSFYVIKDDKQDGGAWLEMKEASDPESEASFAFSRTPLEFY</sequence>
<dbReference type="AlphaFoldDB" id="H2AYY7"/>
<dbReference type="KEGG" id="kaf:KAFR_0H01330"/>
<dbReference type="GeneID" id="13887540"/>
<accession>H2AYY7</accession>
<name>H2AYY7_KAZAF</name>
<keyword evidence="3" id="KW-1185">Reference proteome</keyword>
<dbReference type="HOGENOM" id="CLU_1408968_0_0_1"/>
<protein>
    <submittedName>
        <fullName evidence="2">Uncharacterized protein</fullName>
    </submittedName>
</protein>
<evidence type="ECO:0000313" key="2">
    <source>
        <dbReference type="EMBL" id="CCF59543.1"/>
    </source>
</evidence>
<reference evidence="2 3" key="1">
    <citation type="journal article" date="2011" name="Proc. Natl. Acad. Sci. U.S.A.">
        <title>Evolutionary erosion of yeast sex chromosomes by mating-type switching accidents.</title>
        <authorList>
            <person name="Gordon J.L."/>
            <person name="Armisen D."/>
            <person name="Proux-Wera E."/>
            <person name="Oheigeartaigh S.S."/>
            <person name="Byrne K.P."/>
            <person name="Wolfe K.H."/>
        </authorList>
    </citation>
    <scope>NUCLEOTIDE SEQUENCE [LARGE SCALE GENOMIC DNA]</scope>
    <source>
        <strain evidence="3">ATCC 22294 / BCRC 22015 / CBS 2517 / CECT 1963 / NBRC 1671 / NRRL Y-8276</strain>
    </source>
</reference>
<evidence type="ECO:0000256" key="1">
    <source>
        <dbReference type="SAM" id="MobiDB-lite"/>
    </source>
</evidence>
<dbReference type="InParanoid" id="H2AYY7"/>
<organism evidence="2 3">
    <name type="scientific">Kazachstania africana (strain ATCC 22294 / BCRC 22015 / CBS 2517 / CECT 1963 / NBRC 1671 / NRRL Y-8276)</name>
    <name type="common">Yeast</name>
    <name type="synonym">Kluyveromyces africanus</name>
    <dbReference type="NCBI Taxonomy" id="1071382"/>
    <lineage>
        <taxon>Eukaryota</taxon>
        <taxon>Fungi</taxon>
        <taxon>Dikarya</taxon>
        <taxon>Ascomycota</taxon>
        <taxon>Saccharomycotina</taxon>
        <taxon>Saccharomycetes</taxon>
        <taxon>Saccharomycetales</taxon>
        <taxon>Saccharomycetaceae</taxon>
        <taxon>Kazachstania</taxon>
    </lineage>
</organism>
<feature type="compositionally biased region" description="Low complexity" evidence="1">
    <location>
        <begin position="87"/>
        <end position="111"/>
    </location>
</feature>
<gene>
    <name evidence="2" type="primary">KAFR0H01330</name>
    <name evidence="2" type="ORF">KAFR_0H01330</name>
</gene>